<keyword evidence="3" id="KW-1185">Reference proteome</keyword>
<dbReference type="PANTHER" id="PTHR24148">
    <property type="entry name" value="ANKYRIN REPEAT DOMAIN-CONTAINING PROTEIN 39 HOMOLOG-RELATED"/>
    <property type="match status" value="1"/>
</dbReference>
<evidence type="ECO:0000259" key="1">
    <source>
        <dbReference type="Pfam" id="PF06985"/>
    </source>
</evidence>
<feature type="non-terminal residue" evidence="2">
    <location>
        <position position="92"/>
    </location>
</feature>
<reference evidence="2" key="2">
    <citation type="submission" date="2023-06" db="EMBL/GenBank/DDBJ databases">
        <authorList>
            <consortium name="Lawrence Berkeley National Laboratory"/>
            <person name="Haridas S."/>
            <person name="Hensen N."/>
            <person name="Bonometti L."/>
            <person name="Westerberg I."/>
            <person name="Brannstrom I.O."/>
            <person name="Guillou S."/>
            <person name="Cros-Aarteil S."/>
            <person name="Calhoun S."/>
            <person name="Kuo A."/>
            <person name="Mondo S."/>
            <person name="Pangilinan J."/>
            <person name="Riley R."/>
            <person name="Labutti K."/>
            <person name="Andreopoulos B."/>
            <person name="Lipzen A."/>
            <person name="Chen C."/>
            <person name="Yanf M."/>
            <person name="Daum C."/>
            <person name="Ng V."/>
            <person name="Clum A."/>
            <person name="Steindorff A."/>
            <person name="Ohm R."/>
            <person name="Martin F."/>
            <person name="Silar P."/>
            <person name="Natvig D."/>
            <person name="Lalanne C."/>
            <person name="Gautier V."/>
            <person name="Ament-Velasquez S.L."/>
            <person name="Kruys A."/>
            <person name="Hutchinson M.I."/>
            <person name="Powell A.J."/>
            <person name="Barry K."/>
            <person name="Miller A.N."/>
            <person name="Grigoriev I.V."/>
            <person name="Debuchy R."/>
            <person name="Gladieux P."/>
            <person name="Thoren M.H."/>
            <person name="Johannesson H."/>
        </authorList>
    </citation>
    <scope>NUCLEOTIDE SEQUENCE</scope>
    <source>
        <strain evidence="2">CBS 118394</strain>
    </source>
</reference>
<dbReference type="InterPro" id="IPR010730">
    <property type="entry name" value="HET"/>
</dbReference>
<dbReference type="PANTHER" id="PTHR24148:SF82">
    <property type="entry name" value="HETEROKARYON INCOMPATIBILITY DOMAIN-CONTAINING PROTEIN"/>
    <property type="match status" value="1"/>
</dbReference>
<reference evidence="2" key="1">
    <citation type="journal article" date="2023" name="Mol. Phylogenet. Evol.">
        <title>Genome-scale phylogeny and comparative genomics of the fungal order Sordariales.</title>
        <authorList>
            <person name="Hensen N."/>
            <person name="Bonometti L."/>
            <person name="Westerberg I."/>
            <person name="Brannstrom I.O."/>
            <person name="Guillou S."/>
            <person name="Cros-Aarteil S."/>
            <person name="Calhoun S."/>
            <person name="Haridas S."/>
            <person name="Kuo A."/>
            <person name="Mondo S."/>
            <person name="Pangilinan J."/>
            <person name="Riley R."/>
            <person name="LaButti K."/>
            <person name="Andreopoulos B."/>
            <person name="Lipzen A."/>
            <person name="Chen C."/>
            <person name="Yan M."/>
            <person name="Daum C."/>
            <person name="Ng V."/>
            <person name="Clum A."/>
            <person name="Steindorff A."/>
            <person name="Ohm R.A."/>
            <person name="Martin F."/>
            <person name="Silar P."/>
            <person name="Natvig D.O."/>
            <person name="Lalanne C."/>
            <person name="Gautier V."/>
            <person name="Ament-Velasquez S.L."/>
            <person name="Kruys A."/>
            <person name="Hutchinson M.I."/>
            <person name="Powell A.J."/>
            <person name="Barry K."/>
            <person name="Miller A.N."/>
            <person name="Grigoriev I.V."/>
            <person name="Debuchy R."/>
            <person name="Gladieux P."/>
            <person name="Hiltunen Thoren M."/>
            <person name="Johannesson H."/>
        </authorList>
    </citation>
    <scope>NUCLEOTIDE SEQUENCE</scope>
    <source>
        <strain evidence="2">CBS 118394</strain>
    </source>
</reference>
<name>A0AAE0MA55_9PEZI</name>
<accession>A0AAE0MA55</accession>
<organism evidence="2 3">
    <name type="scientific">Apodospora peruviana</name>
    <dbReference type="NCBI Taxonomy" id="516989"/>
    <lineage>
        <taxon>Eukaryota</taxon>
        <taxon>Fungi</taxon>
        <taxon>Dikarya</taxon>
        <taxon>Ascomycota</taxon>
        <taxon>Pezizomycotina</taxon>
        <taxon>Sordariomycetes</taxon>
        <taxon>Sordariomycetidae</taxon>
        <taxon>Sordariales</taxon>
        <taxon>Lasiosphaeriaceae</taxon>
        <taxon>Apodospora</taxon>
    </lineage>
</organism>
<feature type="non-terminal residue" evidence="2">
    <location>
        <position position="1"/>
    </location>
</feature>
<evidence type="ECO:0000313" key="3">
    <source>
        <dbReference type="Proteomes" id="UP001283341"/>
    </source>
</evidence>
<dbReference type="EMBL" id="JAUEDM010000002">
    <property type="protein sequence ID" value="KAK3325036.1"/>
    <property type="molecule type" value="Genomic_DNA"/>
</dbReference>
<sequence length="92" mass="10890">YETLSYTWGDESERRDIMVNLKRQPITASLECALQQLRLRDKDRRLWIDSMCIDQDDDAERQHLVQLMRRIYQGATHVLVWLGPSEDQSDPA</sequence>
<comment type="caution">
    <text evidence="2">The sequence shown here is derived from an EMBL/GenBank/DDBJ whole genome shotgun (WGS) entry which is preliminary data.</text>
</comment>
<dbReference type="Pfam" id="PF06985">
    <property type="entry name" value="HET"/>
    <property type="match status" value="1"/>
</dbReference>
<dbReference type="AlphaFoldDB" id="A0AAE0MA55"/>
<dbReference type="Proteomes" id="UP001283341">
    <property type="component" value="Unassembled WGS sequence"/>
</dbReference>
<dbReference type="InterPro" id="IPR052895">
    <property type="entry name" value="HetReg/Transcr_Mod"/>
</dbReference>
<gene>
    <name evidence="2" type="ORF">B0H66DRAFT_452984</name>
</gene>
<evidence type="ECO:0000313" key="2">
    <source>
        <dbReference type="EMBL" id="KAK3325036.1"/>
    </source>
</evidence>
<protein>
    <submittedName>
        <fullName evidence="2">Heterokaryon incompatibility</fullName>
    </submittedName>
</protein>
<proteinExistence type="predicted"/>
<feature type="domain" description="Heterokaryon incompatibility" evidence="1">
    <location>
        <begin position="1"/>
        <end position="89"/>
    </location>
</feature>